<dbReference type="Proteomes" id="UP000727506">
    <property type="component" value="Unassembled WGS sequence"/>
</dbReference>
<evidence type="ECO:0000313" key="3">
    <source>
        <dbReference type="Proteomes" id="UP000727506"/>
    </source>
</evidence>
<feature type="signal peptide" evidence="1">
    <location>
        <begin position="1"/>
        <end position="29"/>
    </location>
</feature>
<dbReference type="EMBL" id="JAGZSV010000170">
    <property type="protein sequence ID" value="MBS6941372.1"/>
    <property type="molecule type" value="Genomic_DNA"/>
</dbReference>
<feature type="chain" id="PRO_5037521044" description="Secreted protein" evidence="1">
    <location>
        <begin position="30"/>
        <end position="142"/>
    </location>
</feature>
<evidence type="ECO:0000313" key="2">
    <source>
        <dbReference type="EMBL" id="MBS6941372.1"/>
    </source>
</evidence>
<comment type="caution">
    <text evidence="2">The sequence shown here is derived from an EMBL/GenBank/DDBJ whole genome shotgun (WGS) entry which is preliminary data.</text>
</comment>
<accession>A0A943YZH3</accession>
<keyword evidence="1" id="KW-0732">Signal</keyword>
<gene>
    <name evidence="2" type="ORF">KH142_07865</name>
</gene>
<name>A0A943YZH3_9ACTN</name>
<sequence length="142" mass="16134">MRTVTTPKRALGFILCGLFVASLAPTALAFANNHADTPYRFQLAYGAHADTENRPKYDDTSTYINCERNTGVAIVQSNGWQMGSTYSWGPKYPVGRGEQFIYNYVWENRPRTDVAAYCYLRFSNPDEKRTITTQELWSPDSV</sequence>
<organism evidence="2 3">
    <name type="scientific">Slackia piriformis</name>
    <dbReference type="NCBI Taxonomy" id="626934"/>
    <lineage>
        <taxon>Bacteria</taxon>
        <taxon>Bacillati</taxon>
        <taxon>Actinomycetota</taxon>
        <taxon>Coriobacteriia</taxon>
        <taxon>Eggerthellales</taxon>
        <taxon>Eggerthellaceae</taxon>
        <taxon>Slackia</taxon>
    </lineage>
</organism>
<reference evidence="2" key="1">
    <citation type="submission" date="2021-02" db="EMBL/GenBank/DDBJ databases">
        <title>Infant gut strain persistence is associated with maternal origin, phylogeny, and functional potential including surface adhesion and iron acquisition.</title>
        <authorList>
            <person name="Lou Y.C."/>
        </authorList>
    </citation>
    <scope>NUCLEOTIDE SEQUENCE</scope>
    <source>
        <strain evidence="2">L2_039_000G1_dasL2_039_000G1_concoct_11</strain>
    </source>
</reference>
<dbReference type="AlphaFoldDB" id="A0A943YZH3"/>
<evidence type="ECO:0008006" key="4">
    <source>
        <dbReference type="Google" id="ProtNLM"/>
    </source>
</evidence>
<protein>
    <recommendedName>
        <fullName evidence="4">Secreted protein</fullName>
    </recommendedName>
</protein>
<evidence type="ECO:0000256" key="1">
    <source>
        <dbReference type="SAM" id="SignalP"/>
    </source>
</evidence>
<proteinExistence type="predicted"/>